<sequence>MRTPSSLPLISIVTPSLNQAAFLGEAVESVRTQAYPAYQHIVLDGGSSDGSVEILREAGANACLQWRSHPDGGQSAALNEGFQKAEGEIIGWLNADDRYRPGCFEAVTRAFAEHPETDVLYGDYTFMDEAGRHLELRREIEFSHFILKYCHTLYIPTTSTFFRRRVFDEGHFLKNELHYAMDLEFFMRLAEAGYRFRHLPEVLADFRMHAASKSTQFVDRQRLEHRQVVLQATPLAQHIQPMWARNVAATLLQFPADALRYTEKLLRGFYFDREVRDIAIPSQSLEVERP</sequence>
<protein>
    <submittedName>
        <fullName evidence="2">Glycosyl transferase family 2</fullName>
    </submittedName>
</protein>
<dbReference type="SUPFAM" id="SSF53448">
    <property type="entry name" value="Nucleotide-diphospho-sugar transferases"/>
    <property type="match status" value="1"/>
</dbReference>
<proteinExistence type="predicted"/>
<keyword evidence="3" id="KW-1185">Reference proteome</keyword>
<dbReference type="eggNOG" id="COG1215">
    <property type="taxonomic scope" value="Bacteria"/>
</dbReference>
<dbReference type="CDD" id="cd06433">
    <property type="entry name" value="GT_2_WfgS_like"/>
    <property type="match status" value="1"/>
</dbReference>
<dbReference type="Gene3D" id="3.90.550.10">
    <property type="entry name" value="Spore Coat Polysaccharide Biosynthesis Protein SpsA, Chain A"/>
    <property type="match status" value="1"/>
</dbReference>
<dbReference type="PANTHER" id="PTHR43685:SF2">
    <property type="entry name" value="GLYCOSYLTRANSFERASE 2-LIKE DOMAIN-CONTAINING PROTEIN"/>
    <property type="match status" value="1"/>
</dbReference>
<dbReference type="RefSeq" id="WP_013578982.1">
    <property type="nucleotide sequence ID" value="NC_015064.1"/>
</dbReference>
<gene>
    <name evidence="2" type="ordered locus">AciX9_0583</name>
</gene>
<dbReference type="PaxDb" id="1198114-AciX9_0583"/>
<dbReference type="STRING" id="1198114.AciX9_0583"/>
<feature type="domain" description="Glycosyltransferase 2-like" evidence="1">
    <location>
        <begin position="11"/>
        <end position="169"/>
    </location>
</feature>
<evidence type="ECO:0000313" key="2">
    <source>
        <dbReference type="EMBL" id="ADW67654.1"/>
    </source>
</evidence>
<dbReference type="Pfam" id="PF00535">
    <property type="entry name" value="Glycos_transf_2"/>
    <property type="match status" value="1"/>
</dbReference>
<reference evidence="3" key="1">
    <citation type="submission" date="2011-01" db="EMBL/GenBank/DDBJ databases">
        <title>Complete sequence of chromosome of Acidobacterium sp. MP5ACTX9.</title>
        <authorList>
            <consortium name="US DOE Joint Genome Institute"/>
            <person name="Lucas S."/>
            <person name="Copeland A."/>
            <person name="Lapidus A."/>
            <person name="Cheng J.-F."/>
            <person name="Goodwin L."/>
            <person name="Pitluck S."/>
            <person name="Teshima H."/>
            <person name="Detter J.C."/>
            <person name="Han C."/>
            <person name="Tapia R."/>
            <person name="Land M."/>
            <person name="Hauser L."/>
            <person name="Kyrpides N."/>
            <person name="Ivanova N."/>
            <person name="Ovchinnikova G."/>
            <person name="Pagani I."/>
            <person name="Rawat S.R."/>
            <person name="Mannisto M."/>
            <person name="Haggblom M.M."/>
            <person name="Woyke T."/>
        </authorList>
    </citation>
    <scope>NUCLEOTIDE SEQUENCE [LARGE SCALE GENOMIC DNA]</scope>
    <source>
        <strain evidence="3">MP5ACTX9</strain>
    </source>
</reference>
<dbReference type="InterPro" id="IPR001173">
    <property type="entry name" value="Glyco_trans_2-like"/>
</dbReference>
<evidence type="ECO:0000313" key="3">
    <source>
        <dbReference type="Proteomes" id="UP000000343"/>
    </source>
</evidence>
<dbReference type="HOGENOM" id="CLU_025996_21_0_0"/>
<dbReference type="KEGG" id="acm:AciX9_0583"/>
<evidence type="ECO:0000259" key="1">
    <source>
        <dbReference type="Pfam" id="PF00535"/>
    </source>
</evidence>
<accession>E8WZ52</accession>
<dbReference type="AlphaFoldDB" id="E8WZ52"/>
<dbReference type="PANTHER" id="PTHR43685">
    <property type="entry name" value="GLYCOSYLTRANSFERASE"/>
    <property type="match status" value="1"/>
</dbReference>
<dbReference type="InterPro" id="IPR029044">
    <property type="entry name" value="Nucleotide-diphossugar_trans"/>
</dbReference>
<dbReference type="InterPro" id="IPR050834">
    <property type="entry name" value="Glycosyltransf_2"/>
</dbReference>
<organism evidence="3">
    <name type="scientific">Granulicella tundricola (strain ATCC BAA-1859 / DSM 23138 / MP5ACTX9)</name>
    <dbReference type="NCBI Taxonomy" id="1198114"/>
    <lineage>
        <taxon>Bacteria</taxon>
        <taxon>Pseudomonadati</taxon>
        <taxon>Acidobacteriota</taxon>
        <taxon>Terriglobia</taxon>
        <taxon>Terriglobales</taxon>
        <taxon>Acidobacteriaceae</taxon>
        <taxon>Granulicella</taxon>
    </lineage>
</organism>
<keyword evidence="2" id="KW-0808">Transferase</keyword>
<dbReference type="OrthoDB" id="9785185at2"/>
<name>E8WZ52_GRATM</name>
<dbReference type="Proteomes" id="UP000000343">
    <property type="component" value="Chromosome"/>
</dbReference>
<dbReference type="GO" id="GO:0016740">
    <property type="term" value="F:transferase activity"/>
    <property type="evidence" value="ECO:0007669"/>
    <property type="project" value="UniProtKB-KW"/>
</dbReference>
<dbReference type="EMBL" id="CP002480">
    <property type="protein sequence ID" value="ADW67654.1"/>
    <property type="molecule type" value="Genomic_DNA"/>
</dbReference>